<dbReference type="EMBL" id="BKCJ010000907">
    <property type="protein sequence ID" value="GEU37256.1"/>
    <property type="molecule type" value="Genomic_DNA"/>
</dbReference>
<gene>
    <name evidence="1" type="ORF">Tci_009234</name>
</gene>
<accession>A0A6L2JJZ6</accession>
<proteinExistence type="predicted"/>
<organism evidence="1">
    <name type="scientific">Tanacetum cinerariifolium</name>
    <name type="common">Dalmatian daisy</name>
    <name type="synonym">Chrysanthemum cinerariifolium</name>
    <dbReference type="NCBI Taxonomy" id="118510"/>
    <lineage>
        <taxon>Eukaryota</taxon>
        <taxon>Viridiplantae</taxon>
        <taxon>Streptophyta</taxon>
        <taxon>Embryophyta</taxon>
        <taxon>Tracheophyta</taxon>
        <taxon>Spermatophyta</taxon>
        <taxon>Magnoliopsida</taxon>
        <taxon>eudicotyledons</taxon>
        <taxon>Gunneridae</taxon>
        <taxon>Pentapetalae</taxon>
        <taxon>asterids</taxon>
        <taxon>campanulids</taxon>
        <taxon>Asterales</taxon>
        <taxon>Asteraceae</taxon>
        <taxon>Asteroideae</taxon>
        <taxon>Anthemideae</taxon>
        <taxon>Anthemidinae</taxon>
        <taxon>Tanacetum</taxon>
    </lineage>
</organism>
<sequence length="279" mass="32472">MIKMITKGKLDKNLYMVVFISAAFYRRIKTLQWLKDLWKACDVAGSFGRKWVLAATVLLKSRKEVTDYGFHFDKIPIYCDSKSDIAISCNPVQHSRTKHIAFRFHFIKEHVEKGMIELYFVKTDYQLADIFTKALPTDRFNYLVRRLGSDDGVTTSFQLSRNSRPSMLDHQDKYIMKAQIHVSKSSAISDVQSLPRRKHYCQIYQIVKHMLRRRLLASFQDLKHEGGDTRSQGGIKNNDSKIKIQDHWHANDHSNEFPRTTLQVSRKVHLNDHPLGGDC</sequence>
<evidence type="ECO:0000313" key="1">
    <source>
        <dbReference type="EMBL" id="GEU37256.1"/>
    </source>
</evidence>
<protein>
    <submittedName>
        <fullName evidence="1">Retrovirus-related Pol polyprotein from transposon TNT 1-94</fullName>
    </submittedName>
</protein>
<comment type="caution">
    <text evidence="1">The sequence shown here is derived from an EMBL/GenBank/DDBJ whole genome shotgun (WGS) entry which is preliminary data.</text>
</comment>
<dbReference type="CDD" id="cd09272">
    <property type="entry name" value="RNase_HI_RT_Ty1"/>
    <property type="match status" value="1"/>
</dbReference>
<dbReference type="AlphaFoldDB" id="A0A6L2JJZ6"/>
<reference evidence="1" key="1">
    <citation type="journal article" date="2019" name="Sci. Rep.">
        <title>Draft genome of Tanacetum cinerariifolium, the natural source of mosquito coil.</title>
        <authorList>
            <person name="Yamashiro T."/>
            <person name="Shiraishi A."/>
            <person name="Satake H."/>
            <person name="Nakayama K."/>
        </authorList>
    </citation>
    <scope>NUCLEOTIDE SEQUENCE</scope>
</reference>
<name>A0A6L2JJZ6_TANCI</name>